<proteinExistence type="predicted"/>
<evidence type="ECO:0000313" key="2">
    <source>
        <dbReference type="EMBL" id="QJI02601.1"/>
    </source>
</evidence>
<protein>
    <submittedName>
        <fullName evidence="2">Uncharacterized protein</fullName>
    </submittedName>
</protein>
<reference evidence="2" key="1">
    <citation type="submission" date="2020-03" db="EMBL/GenBank/DDBJ databases">
        <title>The deep terrestrial virosphere.</title>
        <authorList>
            <person name="Holmfeldt K."/>
            <person name="Nilsson E."/>
            <person name="Simone D."/>
            <person name="Lopez-Fernandez M."/>
            <person name="Wu X."/>
            <person name="de Brujin I."/>
            <person name="Lundin D."/>
            <person name="Andersson A."/>
            <person name="Bertilsson S."/>
            <person name="Dopson M."/>
        </authorList>
    </citation>
    <scope>NUCLEOTIDE SEQUENCE</scope>
    <source>
        <strain evidence="1">MM415A02941</strain>
        <strain evidence="2">TM448B03444</strain>
    </source>
</reference>
<dbReference type="EMBL" id="MT145015">
    <property type="protein sequence ID" value="QJI02601.1"/>
    <property type="molecule type" value="Genomic_DNA"/>
</dbReference>
<gene>
    <name evidence="1" type="ORF">MM415A02941_0006</name>
    <name evidence="2" type="ORF">TM448B03444_0006</name>
</gene>
<sequence>MFDADLILMDGSIVATTATDTPAISTTRDAATGAAVIDIGAGGTPAGGLTAVLMCSDLAAGADAYTLTAYLQASDTADMTGTTTGIDRLGSFGVADATTGVILGSETPCTATVRFATKKRYIRINATVSNDFGYLTAYIDPYTFKAL</sequence>
<organism evidence="2">
    <name type="scientific">viral metagenome</name>
    <dbReference type="NCBI Taxonomy" id="1070528"/>
    <lineage>
        <taxon>unclassified sequences</taxon>
        <taxon>metagenomes</taxon>
        <taxon>organismal metagenomes</taxon>
    </lineage>
</organism>
<evidence type="ECO:0000313" key="1">
    <source>
        <dbReference type="EMBL" id="QJA72038.1"/>
    </source>
</evidence>
<dbReference type="EMBL" id="MT141919">
    <property type="protein sequence ID" value="QJA72038.1"/>
    <property type="molecule type" value="Genomic_DNA"/>
</dbReference>
<dbReference type="AlphaFoldDB" id="A0A6M3XXC1"/>
<accession>A0A6M3XXC1</accession>
<name>A0A6M3XXC1_9ZZZZ</name>